<reference evidence="2" key="1">
    <citation type="submission" date="2022-06" db="EMBL/GenBank/DDBJ databases">
        <authorList>
            <person name="Dietemann V."/>
            <person name="Ory F."/>
            <person name="Dainat B."/>
            <person name="Oberhansli S."/>
        </authorList>
    </citation>
    <scope>NUCLEOTIDE SEQUENCE</scope>
    <source>
        <strain evidence="2">Ena-SAMPLE-TAB-26-04-2022-14:26:32:270-5432</strain>
    </source>
</reference>
<protein>
    <submittedName>
        <fullName evidence="2">Uncharacterized protein</fullName>
    </submittedName>
</protein>
<keyword evidence="3" id="KW-1185">Reference proteome</keyword>
<feature type="compositionally biased region" description="Polar residues" evidence="1">
    <location>
        <begin position="95"/>
        <end position="107"/>
    </location>
</feature>
<sequence length="107" mass="11494">MSYTMKTDETIGISKAPMPKNTSKRLMAIALFAPMNSMMMAPMIASIIPKPRPATGAAVSIHSHGGRKQYTASPSVRAVNAKSRAPRRPMRLVSSGVSRTPTRNPAN</sequence>
<evidence type="ECO:0000313" key="3">
    <source>
        <dbReference type="Proteomes" id="UP001154322"/>
    </source>
</evidence>
<dbReference type="EMBL" id="CALYLO010000002">
    <property type="protein sequence ID" value="CAH8244504.1"/>
    <property type="molecule type" value="Genomic_DNA"/>
</dbReference>
<feature type="region of interest" description="Disordered" evidence="1">
    <location>
        <begin position="55"/>
        <end position="107"/>
    </location>
</feature>
<dbReference type="Proteomes" id="UP001154322">
    <property type="component" value="Unassembled WGS sequence"/>
</dbReference>
<proteinExistence type="predicted"/>
<organism evidence="2 3">
    <name type="scientific">Paenibacillus melissococcoides</name>
    <dbReference type="NCBI Taxonomy" id="2912268"/>
    <lineage>
        <taxon>Bacteria</taxon>
        <taxon>Bacillati</taxon>
        <taxon>Bacillota</taxon>
        <taxon>Bacilli</taxon>
        <taxon>Bacillales</taxon>
        <taxon>Paenibacillaceae</taxon>
        <taxon>Paenibacillus</taxon>
    </lineage>
</organism>
<comment type="caution">
    <text evidence="2">The sequence shown here is derived from an EMBL/GenBank/DDBJ whole genome shotgun (WGS) entry which is preliminary data.</text>
</comment>
<evidence type="ECO:0000256" key="1">
    <source>
        <dbReference type="SAM" id="MobiDB-lite"/>
    </source>
</evidence>
<name>A0ABM9FZ37_9BACL</name>
<evidence type="ECO:0000313" key="2">
    <source>
        <dbReference type="EMBL" id="CAH8244504.1"/>
    </source>
</evidence>
<gene>
    <name evidence="2" type="ORF">WJ0W_001739</name>
</gene>
<accession>A0ABM9FZ37</accession>